<feature type="region of interest" description="Disordered" evidence="4">
    <location>
        <begin position="109"/>
        <end position="148"/>
    </location>
</feature>
<gene>
    <name evidence="6" type="primary">OBP12</name>
</gene>
<feature type="compositionally biased region" description="Low complexity" evidence="4">
    <location>
        <begin position="109"/>
        <end position="129"/>
    </location>
</feature>
<evidence type="ECO:0000313" key="6">
    <source>
        <dbReference type="EMBL" id="ATO59039.1"/>
    </source>
</evidence>
<dbReference type="CDD" id="cd23992">
    <property type="entry name" value="PBP_GOBP"/>
    <property type="match status" value="1"/>
</dbReference>
<reference evidence="6" key="1">
    <citation type="journal article" date="2017" name="Front. Physiol.">
        <title>Distinct Subfamilies of Odorant Binding Proteins in Locust (Orthoptera, Acrididae): Molecular Evolution, Structural Variation, and Sensilla-Specific Expression.</title>
        <authorList>
            <person name="Jiang X."/>
            <person name="Krieger J."/>
            <person name="Breer H."/>
            <person name="Pregitzer P."/>
        </authorList>
    </citation>
    <scope>NUCLEOTIDE SEQUENCE</scope>
</reference>
<dbReference type="SUPFAM" id="SSF47565">
    <property type="entry name" value="Insect pheromone/odorant-binding proteins"/>
    <property type="match status" value="1"/>
</dbReference>
<protein>
    <submittedName>
        <fullName evidence="6">Odorant binding protein 12</fullName>
    </submittedName>
</protein>
<evidence type="ECO:0000256" key="2">
    <source>
        <dbReference type="ARBA" id="ARBA00008098"/>
    </source>
</evidence>
<evidence type="ECO:0000256" key="4">
    <source>
        <dbReference type="SAM" id="MobiDB-lite"/>
    </source>
</evidence>
<accession>A0A2D1LVW3</accession>
<evidence type="ECO:0000256" key="5">
    <source>
        <dbReference type="SAM" id="SignalP"/>
    </source>
</evidence>
<dbReference type="EMBL" id="MF716569">
    <property type="protein sequence ID" value="ATO59039.1"/>
    <property type="molecule type" value="mRNA"/>
</dbReference>
<dbReference type="PANTHER" id="PTHR21066">
    <property type="entry name" value="ODORANT-BINDING PROTEIN 59A-RELATED"/>
    <property type="match status" value="1"/>
</dbReference>
<evidence type="ECO:0000256" key="3">
    <source>
        <dbReference type="ARBA" id="ARBA00022525"/>
    </source>
</evidence>
<comment type="subcellular location">
    <subcellularLocation>
        <location evidence="1">Secreted</location>
    </subcellularLocation>
</comment>
<feature type="compositionally biased region" description="Low complexity" evidence="4">
    <location>
        <begin position="63"/>
        <end position="76"/>
    </location>
</feature>
<dbReference type="PANTHER" id="PTHR21066:SF9">
    <property type="entry name" value="ODORANT-BINDING PROTEIN 59A"/>
    <property type="match status" value="1"/>
</dbReference>
<feature type="chain" id="PRO_5013541196" evidence="5">
    <location>
        <begin position="23"/>
        <end position="272"/>
    </location>
</feature>
<dbReference type="OrthoDB" id="8194482at2759"/>
<dbReference type="AlphaFoldDB" id="A0A2D1LVW3"/>
<dbReference type="SMR" id="A0A2D1LVW3"/>
<feature type="signal peptide" evidence="5">
    <location>
        <begin position="1"/>
        <end position="22"/>
    </location>
</feature>
<dbReference type="InterPro" id="IPR006170">
    <property type="entry name" value="PBP/GOBP"/>
</dbReference>
<organism evidence="6">
    <name type="scientific">Schistocerca gregaria</name>
    <name type="common">Desert locust</name>
    <name type="synonym">Gryllus gregarius</name>
    <dbReference type="NCBI Taxonomy" id="7010"/>
    <lineage>
        <taxon>Eukaryota</taxon>
        <taxon>Metazoa</taxon>
        <taxon>Ecdysozoa</taxon>
        <taxon>Arthropoda</taxon>
        <taxon>Hexapoda</taxon>
        <taxon>Insecta</taxon>
        <taxon>Pterygota</taxon>
        <taxon>Neoptera</taxon>
        <taxon>Polyneoptera</taxon>
        <taxon>Orthoptera</taxon>
        <taxon>Caelifera</taxon>
        <taxon>Acrididea</taxon>
        <taxon>Acridomorpha</taxon>
        <taxon>Acridoidea</taxon>
        <taxon>Acrididae</taxon>
        <taxon>Cyrtacanthacridinae</taxon>
        <taxon>Schistocerca</taxon>
    </lineage>
</organism>
<keyword evidence="3" id="KW-0964">Secreted</keyword>
<sequence length="272" mass="30591">MKWSLWLTATIALVLQLSISEGLKCHTDEDSQNPDEFQEVAAICMKNTSGSELNRSDRENKRNGNNYHKNNFGNTNDNWSSGGMGQTFPGYNSENEGYGLHGSGRCTANNDGYNNNRNNMNQNNMNGMRQKPRNRNRRSGQQSEAANVDLEDIEPCAVHCIFRQMGMLGDDALPDRSAVAKVMLRGVKDTEVKDFVQEAVEDCFDQVESDRKGSKCDLSKNVALCLRQKGRENCEDWGEQEDDQQSNQNKNGNNNGNNSNNSNNQYGNKKWN</sequence>
<name>A0A2D1LVW3_SCHGR</name>
<feature type="region of interest" description="Disordered" evidence="4">
    <location>
        <begin position="236"/>
        <end position="272"/>
    </location>
</feature>
<evidence type="ECO:0000256" key="1">
    <source>
        <dbReference type="ARBA" id="ARBA00004613"/>
    </source>
</evidence>
<comment type="similarity">
    <text evidence="2">Belongs to the PBP/GOBP family.</text>
</comment>
<dbReference type="GO" id="GO:0005576">
    <property type="term" value="C:extracellular region"/>
    <property type="evidence" value="ECO:0007669"/>
    <property type="project" value="UniProtKB-SubCell"/>
</dbReference>
<dbReference type="InterPro" id="IPR036728">
    <property type="entry name" value="PBP_GOBP_sf"/>
</dbReference>
<keyword evidence="5" id="KW-0732">Signal</keyword>
<dbReference type="Pfam" id="PF01395">
    <property type="entry name" value="PBP_GOBP"/>
    <property type="match status" value="1"/>
</dbReference>
<proteinExistence type="evidence at transcript level"/>
<dbReference type="InterPro" id="IPR052295">
    <property type="entry name" value="Odorant-binding_protein"/>
</dbReference>
<feature type="region of interest" description="Disordered" evidence="4">
    <location>
        <begin position="51"/>
        <end position="96"/>
    </location>
</feature>
<dbReference type="Gene3D" id="1.10.238.20">
    <property type="entry name" value="Pheromone/general odorant binding protein domain"/>
    <property type="match status" value="1"/>
</dbReference>
<dbReference type="GO" id="GO:0005549">
    <property type="term" value="F:odorant binding"/>
    <property type="evidence" value="ECO:0007669"/>
    <property type="project" value="InterPro"/>
</dbReference>
<feature type="compositionally biased region" description="Low complexity" evidence="4">
    <location>
        <begin position="245"/>
        <end position="272"/>
    </location>
</feature>